<dbReference type="InterPro" id="IPR039425">
    <property type="entry name" value="RNA_pol_sigma-70-like"/>
</dbReference>
<evidence type="ECO:0000259" key="6">
    <source>
        <dbReference type="Pfam" id="PF04542"/>
    </source>
</evidence>
<comment type="similarity">
    <text evidence="1">Belongs to the sigma-70 factor family. ECF subfamily.</text>
</comment>
<dbReference type="PANTHER" id="PTHR43133">
    <property type="entry name" value="RNA POLYMERASE ECF-TYPE SIGMA FACTO"/>
    <property type="match status" value="1"/>
</dbReference>
<keyword evidence="9" id="KW-1185">Reference proteome</keyword>
<dbReference type="SUPFAM" id="SSF88946">
    <property type="entry name" value="Sigma2 domain of RNA polymerase sigma factors"/>
    <property type="match status" value="1"/>
</dbReference>
<dbReference type="GO" id="GO:0003677">
    <property type="term" value="F:DNA binding"/>
    <property type="evidence" value="ECO:0007669"/>
    <property type="project" value="UniProtKB-KW"/>
</dbReference>
<evidence type="ECO:0000259" key="7">
    <source>
        <dbReference type="Pfam" id="PF08281"/>
    </source>
</evidence>
<name>A0A1X7AFW7_9GAMM</name>
<dbReference type="RefSeq" id="WP_087107386.1">
    <property type="nucleotide sequence ID" value="NZ_CBCSCN010000001.1"/>
</dbReference>
<proteinExistence type="inferred from homology"/>
<dbReference type="InterPro" id="IPR007627">
    <property type="entry name" value="RNA_pol_sigma70_r2"/>
</dbReference>
<organism evidence="8 9">
    <name type="scientific">Parendozoicomonas haliclonae</name>
    <dbReference type="NCBI Taxonomy" id="1960125"/>
    <lineage>
        <taxon>Bacteria</taxon>
        <taxon>Pseudomonadati</taxon>
        <taxon>Pseudomonadota</taxon>
        <taxon>Gammaproteobacteria</taxon>
        <taxon>Oceanospirillales</taxon>
        <taxon>Endozoicomonadaceae</taxon>
        <taxon>Parendozoicomonas</taxon>
    </lineage>
</organism>
<dbReference type="CDD" id="cd06171">
    <property type="entry name" value="Sigma70_r4"/>
    <property type="match status" value="1"/>
</dbReference>
<dbReference type="InterPro" id="IPR013249">
    <property type="entry name" value="RNA_pol_sigma70_r4_t2"/>
</dbReference>
<dbReference type="NCBIfam" id="TIGR02937">
    <property type="entry name" value="sigma70-ECF"/>
    <property type="match status" value="1"/>
</dbReference>
<dbReference type="AlphaFoldDB" id="A0A1X7AFW7"/>
<keyword evidence="4" id="KW-0238">DNA-binding</keyword>
<dbReference type="GO" id="GO:0006352">
    <property type="term" value="P:DNA-templated transcription initiation"/>
    <property type="evidence" value="ECO:0007669"/>
    <property type="project" value="InterPro"/>
</dbReference>
<dbReference type="SUPFAM" id="SSF88659">
    <property type="entry name" value="Sigma3 and sigma4 domains of RNA polymerase sigma factors"/>
    <property type="match status" value="1"/>
</dbReference>
<dbReference type="InterPro" id="IPR036388">
    <property type="entry name" value="WH-like_DNA-bd_sf"/>
</dbReference>
<protein>
    <submittedName>
        <fullName evidence="8">ECF RNA polymerase sigma factor SigW</fullName>
    </submittedName>
</protein>
<dbReference type="Pfam" id="PF04542">
    <property type="entry name" value="Sigma70_r2"/>
    <property type="match status" value="1"/>
</dbReference>
<feature type="domain" description="RNA polymerase sigma factor 70 region 4 type 2" evidence="7">
    <location>
        <begin position="123"/>
        <end position="173"/>
    </location>
</feature>
<keyword evidence="2" id="KW-0805">Transcription regulation</keyword>
<evidence type="ECO:0000256" key="2">
    <source>
        <dbReference type="ARBA" id="ARBA00023015"/>
    </source>
</evidence>
<dbReference type="Gene3D" id="1.10.10.10">
    <property type="entry name" value="Winged helix-like DNA-binding domain superfamily/Winged helix DNA-binding domain"/>
    <property type="match status" value="1"/>
</dbReference>
<evidence type="ECO:0000256" key="3">
    <source>
        <dbReference type="ARBA" id="ARBA00023082"/>
    </source>
</evidence>
<dbReference type="EMBL" id="FWPT01000002">
    <property type="protein sequence ID" value="SMA38797.1"/>
    <property type="molecule type" value="Genomic_DNA"/>
</dbReference>
<accession>A0A1X7AFW7</accession>
<dbReference type="OrthoDB" id="9784272at2"/>
<dbReference type="Gene3D" id="1.10.1740.10">
    <property type="match status" value="1"/>
</dbReference>
<reference evidence="8 9" key="1">
    <citation type="submission" date="2017-03" db="EMBL/GenBank/DDBJ databases">
        <authorList>
            <person name="Afonso C.L."/>
            <person name="Miller P.J."/>
            <person name="Scott M.A."/>
            <person name="Spackman E."/>
            <person name="Goraichik I."/>
            <person name="Dimitrov K.M."/>
            <person name="Suarez D.L."/>
            <person name="Swayne D.E."/>
        </authorList>
    </citation>
    <scope>NUCLEOTIDE SEQUENCE [LARGE SCALE GENOMIC DNA]</scope>
    <source>
        <strain evidence="8">SB41UT1</strain>
    </source>
</reference>
<dbReference type="Pfam" id="PF08281">
    <property type="entry name" value="Sigma70_r4_2"/>
    <property type="match status" value="1"/>
</dbReference>
<keyword evidence="5" id="KW-0804">Transcription</keyword>
<dbReference type="InterPro" id="IPR014284">
    <property type="entry name" value="RNA_pol_sigma-70_dom"/>
</dbReference>
<keyword evidence="3" id="KW-0731">Sigma factor</keyword>
<sequence>MDTSSDEEDKTYMHRLAAGDDSALTLLIRKHGSSIMRFATNLLDDADTAEDVVQHVFTQAWQNAHRWKPRAQVKTWLYTIAHNYCLNILKSTKRYIQDSSLLDGIDESDLAEESATRSQSRKVIDLAMNSLPKRQKTVLLLRYAEGFSQSEAAEIMGVSEKALESLASRGKSEMAKKLRPIKEALL</sequence>
<evidence type="ECO:0000256" key="1">
    <source>
        <dbReference type="ARBA" id="ARBA00010641"/>
    </source>
</evidence>
<gene>
    <name evidence="8" type="primary">sigW_1</name>
    <name evidence="8" type="ORF">EHSB41UT_00929</name>
</gene>
<feature type="domain" description="RNA polymerase sigma-70 region 2" evidence="6">
    <location>
        <begin position="27"/>
        <end position="94"/>
    </location>
</feature>
<dbReference type="Proteomes" id="UP000196573">
    <property type="component" value="Unassembled WGS sequence"/>
</dbReference>
<evidence type="ECO:0000313" key="8">
    <source>
        <dbReference type="EMBL" id="SMA38797.1"/>
    </source>
</evidence>
<evidence type="ECO:0000256" key="4">
    <source>
        <dbReference type="ARBA" id="ARBA00023125"/>
    </source>
</evidence>
<evidence type="ECO:0000256" key="5">
    <source>
        <dbReference type="ARBA" id="ARBA00023163"/>
    </source>
</evidence>
<evidence type="ECO:0000313" key="9">
    <source>
        <dbReference type="Proteomes" id="UP000196573"/>
    </source>
</evidence>
<dbReference type="PANTHER" id="PTHR43133:SF8">
    <property type="entry name" value="RNA POLYMERASE SIGMA FACTOR HI_1459-RELATED"/>
    <property type="match status" value="1"/>
</dbReference>
<dbReference type="InterPro" id="IPR013324">
    <property type="entry name" value="RNA_pol_sigma_r3/r4-like"/>
</dbReference>
<dbReference type="InterPro" id="IPR013325">
    <property type="entry name" value="RNA_pol_sigma_r2"/>
</dbReference>
<dbReference type="GO" id="GO:0016987">
    <property type="term" value="F:sigma factor activity"/>
    <property type="evidence" value="ECO:0007669"/>
    <property type="project" value="UniProtKB-KW"/>
</dbReference>